<accession>A0A5C7AFA3</accession>
<dbReference type="InterPro" id="IPR029044">
    <property type="entry name" value="Nucleotide-diphossugar_trans"/>
</dbReference>
<dbReference type="NCBIfam" id="TIGR04282">
    <property type="entry name" value="glyco_like_cofC"/>
    <property type="match status" value="1"/>
</dbReference>
<keyword evidence="1" id="KW-0808">Transferase</keyword>
<dbReference type="SUPFAM" id="SSF53448">
    <property type="entry name" value="Nucleotide-diphospho-sugar transferases"/>
    <property type="match status" value="1"/>
</dbReference>
<dbReference type="RefSeq" id="WP_147137706.1">
    <property type="nucleotide sequence ID" value="NZ_VOSC01000033.1"/>
</dbReference>
<dbReference type="AlphaFoldDB" id="A0A5C7AFA3"/>
<dbReference type="PANTHER" id="PTHR36529">
    <property type="entry name" value="SLL1095 PROTEIN"/>
    <property type="match status" value="1"/>
</dbReference>
<proteinExistence type="predicted"/>
<dbReference type="InterPro" id="IPR018641">
    <property type="entry name" value="Trfase_1_rSAM/seldom-assoc"/>
</dbReference>
<keyword evidence="2" id="KW-1185">Reference proteome</keyword>
<organism evidence="1 2">
    <name type="scientific">Seonamhaeicola algicola</name>
    <dbReference type="NCBI Taxonomy" id="1719036"/>
    <lineage>
        <taxon>Bacteria</taxon>
        <taxon>Pseudomonadati</taxon>
        <taxon>Bacteroidota</taxon>
        <taxon>Flavobacteriia</taxon>
        <taxon>Flavobacteriales</taxon>
        <taxon>Flavobacteriaceae</taxon>
    </lineage>
</organism>
<dbReference type="PANTHER" id="PTHR36529:SF1">
    <property type="entry name" value="GLYCOSYLTRANSFERASE"/>
    <property type="match status" value="1"/>
</dbReference>
<dbReference type="Gene3D" id="3.90.550.10">
    <property type="entry name" value="Spore Coat Polysaccharide Biosynthesis Protein SpsA, Chain A"/>
    <property type="match status" value="1"/>
</dbReference>
<comment type="caution">
    <text evidence="1">The sequence shown here is derived from an EMBL/GenBank/DDBJ whole genome shotgun (WGS) entry which is preliminary data.</text>
</comment>
<protein>
    <submittedName>
        <fullName evidence="1">Glycosyltransferase</fullName>
    </submittedName>
</protein>
<dbReference type="Proteomes" id="UP000321790">
    <property type="component" value="Unassembled WGS sequence"/>
</dbReference>
<reference evidence="2" key="1">
    <citation type="submission" date="2019-08" db="EMBL/GenBank/DDBJ databases">
        <title>Seonamhaeicola sediminis sp. nov., isolated from marine sediment.</title>
        <authorList>
            <person name="Cao W.R."/>
        </authorList>
    </citation>
    <scope>NUCLEOTIDE SEQUENCE [LARGE SCALE GENOMIC DNA]</scope>
    <source>
        <strain evidence="2">Gy8</strain>
    </source>
</reference>
<gene>
    <name evidence="1" type="ORF">FUA26_14500</name>
</gene>
<dbReference type="GO" id="GO:0016740">
    <property type="term" value="F:transferase activity"/>
    <property type="evidence" value="ECO:0007669"/>
    <property type="project" value="UniProtKB-KW"/>
</dbReference>
<name>A0A5C7AFA3_9FLAO</name>
<evidence type="ECO:0000313" key="1">
    <source>
        <dbReference type="EMBL" id="TXE06183.1"/>
    </source>
</evidence>
<dbReference type="OrthoDB" id="9798250at2"/>
<dbReference type="Pfam" id="PF09837">
    <property type="entry name" value="DUF2064"/>
    <property type="match status" value="1"/>
</dbReference>
<evidence type="ECO:0000313" key="2">
    <source>
        <dbReference type="Proteomes" id="UP000321790"/>
    </source>
</evidence>
<sequence>MSKELIIVFVKNAQLGKVKTRLAKTIGNKNALFIYNTLVGITKNAINNLNISKRIYFSETIENNTWPNTEAYVQNGNNLGQRMQNAFTEAFADGYERVVLIGSDLPDINKSIIQNALTKLENNTCVFGPADDGGYYLIGLSKMTPSVFKNKPWSQPNLLQETTKELQENNITFSTLETLNDIDTFDDLKASTFYKLNVELQEKLKKQSC</sequence>
<dbReference type="EMBL" id="VOSC01000033">
    <property type="protein sequence ID" value="TXE06183.1"/>
    <property type="molecule type" value="Genomic_DNA"/>
</dbReference>